<reference evidence="1" key="1">
    <citation type="submission" date="2020-06" db="EMBL/GenBank/DDBJ databases">
        <title>WGS assembly of Ceratodon purpureus strain R40.</title>
        <authorList>
            <person name="Carey S.B."/>
            <person name="Jenkins J."/>
            <person name="Shu S."/>
            <person name="Lovell J.T."/>
            <person name="Sreedasyam A."/>
            <person name="Maumus F."/>
            <person name="Tiley G.P."/>
            <person name="Fernandez-Pozo N."/>
            <person name="Barry K."/>
            <person name="Chen C."/>
            <person name="Wang M."/>
            <person name="Lipzen A."/>
            <person name="Daum C."/>
            <person name="Saski C.A."/>
            <person name="Payton A.C."/>
            <person name="Mcbreen J.C."/>
            <person name="Conrad R.E."/>
            <person name="Kollar L.M."/>
            <person name="Olsson S."/>
            <person name="Huttunen S."/>
            <person name="Landis J.B."/>
            <person name="Wickett N.J."/>
            <person name="Johnson M.G."/>
            <person name="Rensing S.A."/>
            <person name="Grimwood J."/>
            <person name="Schmutz J."/>
            <person name="Mcdaniel S.F."/>
        </authorList>
    </citation>
    <scope>NUCLEOTIDE SEQUENCE</scope>
    <source>
        <strain evidence="1">R40</strain>
    </source>
</reference>
<keyword evidence="2" id="KW-1185">Reference proteome</keyword>
<organism evidence="1 2">
    <name type="scientific">Ceratodon purpureus</name>
    <name type="common">Fire moss</name>
    <name type="synonym">Dicranum purpureum</name>
    <dbReference type="NCBI Taxonomy" id="3225"/>
    <lineage>
        <taxon>Eukaryota</taxon>
        <taxon>Viridiplantae</taxon>
        <taxon>Streptophyta</taxon>
        <taxon>Embryophyta</taxon>
        <taxon>Bryophyta</taxon>
        <taxon>Bryophytina</taxon>
        <taxon>Bryopsida</taxon>
        <taxon>Dicranidae</taxon>
        <taxon>Pseudoditrichales</taxon>
        <taxon>Ditrichaceae</taxon>
        <taxon>Ceratodon</taxon>
    </lineage>
</organism>
<accession>A0A8T0IWT8</accession>
<dbReference type="Proteomes" id="UP000822688">
    <property type="component" value="Chromosome 2"/>
</dbReference>
<proteinExistence type="predicted"/>
<sequence length="64" mass="7258">MQGILVEQASFFLHNQELFLVNKITADEDVPEDASPDYGDTEFDAHVLFQQIGALALRYRLDCV</sequence>
<dbReference type="AlphaFoldDB" id="A0A8T0IWT8"/>
<protein>
    <submittedName>
        <fullName evidence="1">Uncharacterized protein</fullName>
    </submittedName>
</protein>
<gene>
    <name evidence="1" type="ORF">KC19_2G145900</name>
</gene>
<comment type="caution">
    <text evidence="1">The sequence shown here is derived from an EMBL/GenBank/DDBJ whole genome shotgun (WGS) entry which is preliminary data.</text>
</comment>
<dbReference type="EMBL" id="CM026422">
    <property type="protein sequence ID" value="KAG0587178.1"/>
    <property type="molecule type" value="Genomic_DNA"/>
</dbReference>
<evidence type="ECO:0000313" key="1">
    <source>
        <dbReference type="EMBL" id="KAG0587178.1"/>
    </source>
</evidence>
<name>A0A8T0IWT8_CERPU</name>
<evidence type="ECO:0000313" key="2">
    <source>
        <dbReference type="Proteomes" id="UP000822688"/>
    </source>
</evidence>